<protein>
    <submittedName>
        <fullName evidence="5 6">ABC transporter E family member 1</fullName>
    </submittedName>
</protein>
<dbReference type="PRINTS" id="PR01868">
    <property type="entry name" value="ABCEFAMILY"/>
</dbReference>
<evidence type="ECO:0000256" key="2">
    <source>
        <dbReference type="ARBA" id="ARBA00022840"/>
    </source>
</evidence>
<dbReference type="PROSITE" id="PS50893">
    <property type="entry name" value="ABC_TRANSPORTER_2"/>
    <property type="match status" value="2"/>
</dbReference>
<dbReference type="PANTHER" id="PTHR19248">
    <property type="entry name" value="ATP-BINDING TRANSPORT PROTEIN-RELATED"/>
    <property type="match status" value="1"/>
</dbReference>
<accession>A0A6J0KUQ0</accession>
<dbReference type="InterPro" id="IPR013283">
    <property type="entry name" value="RLI1"/>
</dbReference>
<dbReference type="KEGG" id="rsz:108822929"/>
<dbReference type="GeneID" id="108822929"/>
<dbReference type="InterPro" id="IPR003593">
    <property type="entry name" value="AAA+_ATPase"/>
</dbReference>
<feature type="domain" description="ABC transporter" evidence="3">
    <location>
        <begin position="30"/>
        <end position="265"/>
    </location>
</feature>
<dbReference type="Proteomes" id="UP000504610">
    <property type="component" value="Unplaced"/>
</dbReference>
<dbReference type="Pfam" id="PF00005">
    <property type="entry name" value="ABC_tran"/>
    <property type="match status" value="2"/>
</dbReference>
<gene>
    <name evidence="5 6" type="primary">LOC108822929</name>
</gene>
<organism evidence="4 5">
    <name type="scientific">Raphanus sativus</name>
    <name type="common">Radish</name>
    <name type="synonym">Raphanus raphanistrum var. sativus</name>
    <dbReference type="NCBI Taxonomy" id="3726"/>
    <lineage>
        <taxon>Eukaryota</taxon>
        <taxon>Viridiplantae</taxon>
        <taxon>Streptophyta</taxon>
        <taxon>Embryophyta</taxon>
        <taxon>Tracheophyta</taxon>
        <taxon>Spermatophyta</taxon>
        <taxon>Magnoliopsida</taxon>
        <taxon>eudicotyledons</taxon>
        <taxon>Gunneridae</taxon>
        <taxon>Pentapetalae</taxon>
        <taxon>rosids</taxon>
        <taxon>malvids</taxon>
        <taxon>Brassicales</taxon>
        <taxon>Brassicaceae</taxon>
        <taxon>Brassiceae</taxon>
        <taxon>Raphanus</taxon>
    </lineage>
</organism>
<evidence type="ECO:0000313" key="5">
    <source>
        <dbReference type="RefSeq" id="XP_018451635.2"/>
    </source>
</evidence>
<evidence type="ECO:0000256" key="1">
    <source>
        <dbReference type="ARBA" id="ARBA00022741"/>
    </source>
</evidence>
<dbReference type="InterPro" id="IPR003439">
    <property type="entry name" value="ABC_transporter-like_ATP-bd"/>
</dbReference>
<evidence type="ECO:0000313" key="4">
    <source>
        <dbReference type="Proteomes" id="UP000504610"/>
    </source>
</evidence>
<dbReference type="InterPro" id="IPR027417">
    <property type="entry name" value="P-loop_NTPase"/>
</dbReference>
<dbReference type="AlphaFoldDB" id="A0A6J0KUQ0"/>
<reference evidence="5 6" key="1">
    <citation type="submission" date="2025-04" db="UniProtKB">
        <authorList>
            <consortium name="RefSeq"/>
        </authorList>
    </citation>
    <scope>IDENTIFICATION</scope>
    <source>
        <tissue evidence="5 6">Leaf</tissue>
    </source>
</reference>
<dbReference type="SMART" id="SM00382">
    <property type="entry name" value="AAA"/>
    <property type="match status" value="2"/>
</dbReference>
<dbReference type="SUPFAM" id="SSF52540">
    <property type="entry name" value="P-loop containing nucleoside triphosphate hydrolases"/>
    <property type="match status" value="2"/>
</dbReference>
<feature type="domain" description="ABC transporter" evidence="3">
    <location>
        <begin position="306"/>
        <end position="519"/>
    </location>
</feature>
<dbReference type="GO" id="GO:0005524">
    <property type="term" value="F:ATP binding"/>
    <property type="evidence" value="ECO:0007669"/>
    <property type="project" value="UniProtKB-KW"/>
</dbReference>
<keyword evidence="1" id="KW-0547">Nucleotide-binding</keyword>
<evidence type="ECO:0000313" key="6">
    <source>
        <dbReference type="RefSeq" id="XP_018451636.2"/>
    </source>
</evidence>
<dbReference type="RefSeq" id="XP_018451635.2">
    <property type="nucleotide sequence ID" value="XM_018596133.2"/>
</dbReference>
<dbReference type="Gene3D" id="3.40.50.300">
    <property type="entry name" value="P-loop containing nucleotide triphosphate hydrolases"/>
    <property type="match status" value="2"/>
</dbReference>
<keyword evidence="4" id="KW-1185">Reference proteome</keyword>
<sequence length="604" mass="68353">MGDLIAITDHNLFDERNKAKQSAKPIVGEFNKSRIHSYGPNSFKLHRLPVPVRGDIVGLVGPRSIGKTTALKILAGELTPNLGRFNDPPLDWLTIRTHLHDKHLRRFLAQVVNHKLKVVFKPQQVPQDYMGLAVGEILRKVDDRKDLRALILCFLDLKTPSVKFHHLDIRAQHRVTLAAALLQDADVYIFDDISSFLDMRQRFMVAQLIRSLKTAKSYVIVVDNDLSVIDYVSDYMYIMYGEPEAYGVFSEQYFDVETGIEFYLRGFDPIEDNLIRGDPLIFERDFFISAPNEKHLEPDPEPLIGRRYSYPHMTTNHLKLKMKVEGGNLHDCQIHLVLGDQGTGKSTFIKLLAGFLPPDGVEPWCPEYLKSYKPKKISFIRACTVRAALETRCFHHRFVSDVIEPLQIDRLMGRKLTSLSPGERQRVAITFCLMKDAHVYLIDEPSLDLDSDMRIRVALAIRKHILRIQRAAVVVENDFLMAAYLADKVILVEPSIDTASCLPRDIARPVSGFSVSAGRVNRRPVSDFSVSAGLRPLVNGPSVSGFSVSSPCDRVAGFNLLLEKLNITFRQVPDSSRLTPRVNKAGSMEDKTQKLNGNFYYNLA</sequence>
<keyword evidence="2" id="KW-0067">ATP-binding</keyword>
<dbReference type="RefSeq" id="XP_018451636.2">
    <property type="nucleotide sequence ID" value="XM_018596134.2"/>
</dbReference>
<proteinExistence type="predicted"/>
<dbReference type="GO" id="GO:0016887">
    <property type="term" value="F:ATP hydrolysis activity"/>
    <property type="evidence" value="ECO:0007669"/>
    <property type="project" value="InterPro"/>
</dbReference>
<name>A0A6J0KUQ0_RAPSA</name>
<evidence type="ECO:0000259" key="3">
    <source>
        <dbReference type="PROSITE" id="PS50893"/>
    </source>
</evidence>